<gene>
    <name evidence="1" type="ORF">FKW44_008066</name>
</gene>
<keyword evidence="2" id="KW-1185">Reference proteome</keyword>
<dbReference type="Proteomes" id="UP000595437">
    <property type="component" value="Chromosome 5"/>
</dbReference>
<dbReference type="EMBL" id="CP045894">
    <property type="protein sequence ID" value="QQP55031.1"/>
    <property type="molecule type" value="Genomic_DNA"/>
</dbReference>
<sequence>MKGFSSRREFCTSSHPSRRLKFPDNYDSSYLGQQWPSRYRGAEPADDSDSFPDILNNYFVVGPCQVPANSSPEGQV</sequence>
<organism evidence="1 2">
    <name type="scientific">Caligus rogercresseyi</name>
    <name type="common">Sea louse</name>
    <dbReference type="NCBI Taxonomy" id="217165"/>
    <lineage>
        <taxon>Eukaryota</taxon>
        <taxon>Metazoa</taxon>
        <taxon>Ecdysozoa</taxon>
        <taxon>Arthropoda</taxon>
        <taxon>Crustacea</taxon>
        <taxon>Multicrustacea</taxon>
        <taxon>Hexanauplia</taxon>
        <taxon>Copepoda</taxon>
        <taxon>Siphonostomatoida</taxon>
        <taxon>Caligidae</taxon>
        <taxon>Caligus</taxon>
    </lineage>
</organism>
<dbReference type="AlphaFoldDB" id="A0A7T8KFS2"/>
<protein>
    <submittedName>
        <fullName evidence="1">Uncharacterized protein</fullName>
    </submittedName>
</protein>
<accession>A0A7T8KFS2</accession>
<reference evidence="2" key="1">
    <citation type="submission" date="2021-01" db="EMBL/GenBank/DDBJ databases">
        <title>Caligus Genome Assembly.</title>
        <authorList>
            <person name="Gallardo-Escarate C."/>
        </authorList>
    </citation>
    <scope>NUCLEOTIDE SEQUENCE [LARGE SCALE GENOMIC DNA]</scope>
</reference>
<evidence type="ECO:0000313" key="2">
    <source>
        <dbReference type="Proteomes" id="UP000595437"/>
    </source>
</evidence>
<proteinExistence type="predicted"/>
<evidence type="ECO:0000313" key="1">
    <source>
        <dbReference type="EMBL" id="QQP55031.1"/>
    </source>
</evidence>
<name>A0A7T8KFS2_CALRO</name>